<dbReference type="InterPro" id="IPR002052">
    <property type="entry name" value="DNA_methylase_N6_adenine_CS"/>
</dbReference>
<dbReference type="PROSITE" id="PS00092">
    <property type="entry name" value="N6_MTASE"/>
    <property type="match status" value="1"/>
</dbReference>
<evidence type="ECO:0000313" key="2">
    <source>
        <dbReference type="Proteomes" id="UP001515480"/>
    </source>
</evidence>
<dbReference type="Gene3D" id="3.40.50.150">
    <property type="entry name" value="Vaccinia Virus protein VP39"/>
    <property type="match status" value="1"/>
</dbReference>
<comment type="caution">
    <text evidence="1">The sequence shown here is derived from an EMBL/GenBank/DDBJ whole genome shotgun (WGS) entry which is preliminary data.</text>
</comment>
<dbReference type="EMBL" id="JBGBPQ010000034">
    <property type="protein sequence ID" value="KAL1493512.1"/>
    <property type="molecule type" value="Genomic_DNA"/>
</dbReference>
<proteinExistence type="predicted"/>
<protein>
    <recommendedName>
        <fullName evidence="3">Methyltransferase small domain-containing protein</fullName>
    </recommendedName>
</protein>
<evidence type="ECO:0000313" key="1">
    <source>
        <dbReference type="EMBL" id="KAL1493512.1"/>
    </source>
</evidence>
<dbReference type="CDD" id="cd02440">
    <property type="entry name" value="AdoMet_MTases"/>
    <property type="match status" value="1"/>
</dbReference>
<dbReference type="GO" id="GO:0003676">
    <property type="term" value="F:nucleic acid binding"/>
    <property type="evidence" value="ECO:0007669"/>
    <property type="project" value="InterPro"/>
</dbReference>
<dbReference type="InterPro" id="IPR029063">
    <property type="entry name" value="SAM-dependent_MTases_sf"/>
</dbReference>
<keyword evidence="2" id="KW-1185">Reference proteome</keyword>
<dbReference type="SUPFAM" id="SSF53335">
    <property type="entry name" value="S-adenosyl-L-methionine-dependent methyltransferases"/>
    <property type="match status" value="1"/>
</dbReference>
<organism evidence="1 2">
    <name type="scientific">Prymnesium parvum</name>
    <name type="common">Toxic golden alga</name>
    <dbReference type="NCBI Taxonomy" id="97485"/>
    <lineage>
        <taxon>Eukaryota</taxon>
        <taxon>Haptista</taxon>
        <taxon>Haptophyta</taxon>
        <taxon>Prymnesiophyceae</taxon>
        <taxon>Prymnesiales</taxon>
        <taxon>Prymnesiaceae</taxon>
        <taxon>Prymnesium</taxon>
    </lineage>
</organism>
<name>A0AB34IB18_PRYPA</name>
<dbReference type="PANTHER" id="PTHR23290">
    <property type="entry name" value="RRNA N6-ADENOSINE-METHYLTRANSFERASE METTL5"/>
    <property type="match status" value="1"/>
</dbReference>
<dbReference type="AlphaFoldDB" id="A0AB34IB18"/>
<sequence length="274" mass="29222">MRLKALLAELQAVRTWAEPKVELEQYPTPPDIAAHMLMSAHERGDVEDALVADLGCGGAILGIAAALLGASHVLAVDIDAEAVDVAQENVARFGVPVDLIAADALRLSLRRRGAAAGARPSFIESPFPTRVEYERWLASRAAAVGGDGSFDTVLMNPPFGTQKHSNGVDMAFLQQGLALCRPGGAVYSLHKSSTRAFIAKKAKEWGAASEVIAQLRFELPRMYKHHTKASVEVDVDFWRLEQGAAPASAADAAGKNARARLGGEEVCLFPPMTT</sequence>
<dbReference type="GO" id="GO:0032259">
    <property type="term" value="P:methylation"/>
    <property type="evidence" value="ECO:0007669"/>
    <property type="project" value="InterPro"/>
</dbReference>
<dbReference type="Pfam" id="PF06325">
    <property type="entry name" value="PrmA"/>
    <property type="match status" value="1"/>
</dbReference>
<dbReference type="PANTHER" id="PTHR23290:SF0">
    <property type="entry name" value="RRNA N6-ADENOSINE-METHYLTRANSFERASE METTL5"/>
    <property type="match status" value="1"/>
</dbReference>
<dbReference type="Proteomes" id="UP001515480">
    <property type="component" value="Unassembled WGS sequence"/>
</dbReference>
<reference evidence="1 2" key="1">
    <citation type="journal article" date="2024" name="Science">
        <title>Giant polyketide synthase enzymes in the biosynthesis of giant marine polyether toxins.</title>
        <authorList>
            <person name="Fallon T.R."/>
            <person name="Shende V.V."/>
            <person name="Wierzbicki I.H."/>
            <person name="Pendleton A.L."/>
            <person name="Watervoot N.F."/>
            <person name="Auber R.P."/>
            <person name="Gonzalez D.J."/>
            <person name="Wisecaver J.H."/>
            <person name="Moore B.S."/>
        </authorList>
    </citation>
    <scope>NUCLEOTIDE SEQUENCE [LARGE SCALE GENOMIC DNA]</scope>
    <source>
        <strain evidence="1 2">12B1</strain>
    </source>
</reference>
<dbReference type="InterPro" id="IPR051720">
    <property type="entry name" value="rRNA_MeTrfase/Polyamine_Synth"/>
</dbReference>
<accession>A0AB34IB18</accession>
<gene>
    <name evidence="1" type="ORF">AB1Y20_017216</name>
</gene>
<dbReference type="GO" id="GO:0008168">
    <property type="term" value="F:methyltransferase activity"/>
    <property type="evidence" value="ECO:0007669"/>
    <property type="project" value="InterPro"/>
</dbReference>
<evidence type="ECO:0008006" key="3">
    <source>
        <dbReference type="Google" id="ProtNLM"/>
    </source>
</evidence>